<sequence length="465" mass="52230">MASLSGPQGYVQARNEADSMDGNLPAASFVRIVDGRPYFPLLKVDPSNKASIIEIANAIISRSKKNAPENCHGCAINAFSGKVNVTAITGGLTNALFKVDLPNSNSVLVRIFGAEGFIDRDEETTTFAQLCNRKGTLHDQLELVGRFGNGRVETWIQNMRPASHIHDFGKEGFSLEVARQVARLHYGFFADASASGTRTKNVPRQPTIWKVIKSWSVELSRNLSHEKFQNDTKLMEIFHRAIMGPPNHQHGIIPSNIQSVISSLSDDLVWLKTQVETRFPDAQVAFCHNDVNAANILLDASIDDDNGTTQYDKQTVCIIDYEYASTNYAMYDVANFVCEHCGGNDNGIPNYDLIPSDDRLVKFLHEYIRERDEILLKNTTDEDDATKSIEVSDLISQVELFQMASCLCWAIWGFLQATEEVIDGTFRMENALSRLEGDTDRTLFDYLRYGKNRLARFRYCKQLIM</sequence>
<dbReference type="SUPFAM" id="SSF56112">
    <property type="entry name" value="Protein kinase-like (PK-like)"/>
    <property type="match status" value="1"/>
</dbReference>
<dbReference type="EMBL" id="JALLAZ020000146">
    <property type="protein sequence ID" value="KAL3802461.1"/>
    <property type="molecule type" value="Genomic_DNA"/>
</dbReference>
<name>A0ABD3QSF7_9STRA</name>
<dbReference type="EC" id="2.7.1.82" evidence="3"/>
<evidence type="ECO:0000256" key="2">
    <source>
        <dbReference type="ARBA" id="ARBA00038211"/>
    </source>
</evidence>
<dbReference type="AlphaFoldDB" id="A0ABD3QSF7"/>
<comment type="similarity">
    <text evidence="2">Belongs to the choline/ethanolamine kinase family.</text>
</comment>
<accession>A0ABD3QSF7</accession>
<dbReference type="InterPro" id="IPR011009">
    <property type="entry name" value="Kinase-like_dom_sf"/>
</dbReference>
<evidence type="ECO:0000256" key="1">
    <source>
        <dbReference type="ARBA" id="ARBA00037883"/>
    </source>
</evidence>
<dbReference type="GO" id="GO:0004305">
    <property type="term" value="F:ethanolamine kinase activity"/>
    <property type="evidence" value="ECO:0007669"/>
    <property type="project" value="UniProtKB-EC"/>
</dbReference>
<dbReference type="Gene3D" id="3.90.1200.10">
    <property type="match status" value="1"/>
</dbReference>
<reference evidence="4 5" key="1">
    <citation type="submission" date="2024-10" db="EMBL/GenBank/DDBJ databases">
        <title>Updated reference genomes for cyclostephanoid diatoms.</title>
        <authorList>
            <person name="Roberts W.R."/>
            <person name="Alverson A.J."/>
        </authorList>
    </citation>
    <scope>NUCLEOTIDE SEQUENCE [LARGE SCALE GENOMIC DNA]</scope>
    <source>
        <strain evidence="4 5">AJA276-08</strain>
    </source>
</reference>
<proteinExistence type="inferred from homology"/>
<comment type="pathway">
    <text evidence="1">Phospholipid metabolism; phosphatidylethanolamine biosynthesis; phosphatidylethanolamine from ethanolamine: step 1/3.</text>
</comment>
<protein>
    <recommendedName>
        <fullName evidence="3">ethanolamine kinase</fullName>
        <ecNumber evidence="3">2.7.1.82</ecNumber>
    </recommendedName>
</protein>
<gene>
    <name evidence="4" type="ORF">ACHAW5_009720</name>
</gene>
<comment type="caution">
    <text evidence="4">The sequence shown here is derived from an EMBL/GenBank/DDBJ whole genome shotgun (WGS) entry which is preliminary data.</text>
</comment>
<evidence type="ECO:0000313" key="4">
    <source>
        <dbReference type="EMBL" id="KAL3802461.1"/>
    </source>
</evidence>
<dbReference type="Pfam" id="PF01633">
    <property type="entry name" value="Choline_kinase"/>
    <property type="match status" value="1"/>
</dbReference>
<dbReference type="PANTHER" id="PTHR22603">
    <property type="entry name" value="CHOLINE/ETHANOALAMINE KINASE"/>
    <property type="match status" value="1"/>
</dbReference>
<dbReference type="Proteomes" id="UP001530315">
    <property type="component" value="Unassembled WGS sequence"/>
</dbReference>
<keyword evidence="5" id="KW-1185">Reference proteome</keyword>
<organism evidence="4 5">
    <name type="scientific">Stephanodiscus triporus</name>
    <dbReference type="NCBI Taxonomy" id="2934178"/>
    <lineage>
        <taxon>Eukaryota</taxon>
        <taxon>Sar</taxon>
        <taxon>Stramenopiles</taxon>
        <taxon>Ochrophyta</taxon>
        <taxon>Bacillariophyta</taxon>
        <taxon>Coscinodiscophyceae</taxon>
        <taxon>Thalassiosirophycidae</taxon>
        <taxon>Stephanodiscales</taxon>
        <taxon>Stephanodiscaceae</taxon>
        <taxon>Stephanodiscus</taxon>
    </lineage>
</organism>
<evidence type="ECO:0000256" key="3">
    <source>
        <dbReference type="ARBA" id="ARBA00038874"/>
    </source>
</evidence>
<evidence type="ECO:0000313" key="5">
    <source>
        <dbReference type="Proteomes" id="UP001530315"/>
    </source>
</evidence>
<dbReference type="PANTHER" id="PTHR22603:SF66">
    <property type="entry name" value="ETHANOLAMINE KINASE"/>
    <property type="match status" value="1"/>
</dbReference>
<dbReference type="Gene3D" id="3.30.200.20">
    <property type="entry name" value="Phosphorylase Kinase, domain 1"/>
    <property type="match status" value="1"/>
</dbReference>